<reference evidence="1 2" key="1">
    <citation type="submission" date="2016-08" db="EMBL/GenBank/DDBJ databases">
        <title>A Parts List for Fungal Cellulosomes Revealed by Comparative Genomics.</title>
        <authorList>
            <consortium name="DOE Joint Genome Institute"/>
            <person name="Haitjema C.H."/>
            <person name="Gilmore S.P."/>
            <person name="Henske J.K."/>
            <person name="Solomon K.V."/>
            <person name="De Groot R."/>
            <person name="Kuo A."/>
            <person name="Mondo S.J."/>
            <person name="Salamov A.A."/>
            <person name="Labutti K."/>
            <person name="Zhao Z."/>
            <person name="Chiniquy J."/>
            <person name="Barry K."/>
            <person name="Brewer H.M."/>
            <person name="Purvine S.O."/>
            <person name="Wright A.T."/>
            <person name="Boxma B."/>
            <person name="Van Alen T."/>
            <person name="Hackstein J.H."/>
            <person name="Baker S.E."/>
            <person name="Grigoriev I.V."/>
            <person name="O'Malley M.A."/>
        </authorList>
    </citation>
    <scope>NUCLEOTIDE SEQUENCE [LARGE SCALE GENOMIC DNA]</scope>
    <source>
        <strain evidence="1 2">G1</strain>
    </source>
</reference>
<dbReference type="EMBL" id="MCOG01000030">
    <property type="protein sequence ID" value="ORY74235.1"/>
    <property type="molecule type" value="Genomic_DNA"/>
</dbReference>
<evidence type="ECO:0000313" key="2">
    <source>
        <dbReference type="Proteomes" id="UP000193920"/>
    </source>
</evidence>
<protein>
    <submittedName>
        <fullName evidence="1">Uncharacterized protein</fullName>
    </submittedName>
</protein>
<comment type="caution">
    <text evidence="1">The sequence shown here is derived from an EMBL/GenBank/DDBJ whole genome shotgun (WGS) entry which is preliminary data.</text>
</comment>
<gene>
    <name evidence="1" type="ORF">LY90DRAFT_502747</name>
</gene>
<sequence>MRINQPNNYYHQVNCSQKSSLLVLLRNEEFETEKFLTEEFEIEEVENQPEEVTSNGKTLGKLKSDQDYYISAEILEVIIDVYEQLGDEKYLDIAEQFYDGFLDKQRRKLVLE</sequence>
<accession>A0A1Y2ETQ9</accession>
<dbReference type="Proteomes" id="UP000193920">
    <property type="component" value="Unassembled WGS sequence"/>
</dbReference>
<dbReference type="AlphaFoldDB" id="A0A1Y2ETQ9"/>
<name>A0A1Y2ETQ9_9FUNG</name>
<evidence type="ECO:0000313" key="1">
    <source>
        <dbReference type="EMBL" id="ORY74235.1"/>
    </source>
</evidence>
<keyword evidence="2" id="KW-1185">Reference proteome</keyword>
<proteinExistence type="predicted"/>
<organism evidence="1 2">
    <name type="scientific">Neocallimastix californiae</name>
    <dbReference type="NCBI Taxonomy" id="1754190"/>
    <lineage>
        <taxon>Eukaryota</taxon>
        <taxon>Fungi</taxon>
        <taxon>Fungi incertae sedis</taxon>
        <taxon>Chytridiomycota</taxon>
        <taxon>Chytridiomycota incertae sedis</taxon>
        <taxon>Neocallimastigomycetes</taxon>
        <taxon>Neocallimastigales</taxon>
        <taxon>Neocallimastigaceae</taxon>
        <taxon>Neocallimastix</taxon>
    </lineage>
</organism>